<dbReference type="InterPro" id="IPR013098">
    <property type="entry name" value="Ig_I-set"/>
</dbReference>
<dbReference type="InterPro" id="IPR013783">
    <property type="entry name" value="Ig-like_fold"/>
</dbReference>
<dbReference type="EMBL" id="UZAI01003892">
    <property type="protein sequence ID" value="VDO82970.1"/>
    <property type="molecule type" value="Genomic_DNA"/>
</dbReference>
<sequence length="173" mass="20815">MNMRYTCRHDRYDGEVNKLGDDLNWIVNLKNRFKTPTNITVQEHAKHIRFDCQINEKVNILSYKWLKNKVDINLQPDIQHRYQILQNGSLYLTQINRNDTGIYTCQVAFKYSNSQHNYMKPLATEQNDNKQRQIDFISEYLRNREHGYNEELEKVKQNLEASAWLNVQCMLVW</sequence>
<dbReference type="InterPro" id="IPR036179">
    <property type="entry name" value="Ig-like_dom_sf"/>
</dbReference>
<keyword evidence="2" id="KW-1185">Reference proteome</keyword>
<evidence type="ECO:0000313" key="2">
    <source>
        <dbReference type="Proteomes" id="UP000277204"/>
    </source>
</evidence>
<dbReference type="AlphaFoldDB" id="A0A183LY56"/>
<name>A0A183LY56_9TREM</name>
<dbReference type="Pfam" id="PF07679">
    <property type="entry name" value="I-set"/>
    <property type="match status" value="1"/>
</dbReference>
<organism evidence="1 2">
    <name type="scientific">Schistosoma margrebowiei</name>
    <dbReference type="NCBI Taxonomy" id="48269"/>
    <lineage>
        <taxon>Eukaryota</taxon>
        <taxon>Metazoa</taxon>
        <taxon>Spiralia</taxon>
        <taxon>Lophotrochozoa</taxon>
        <taxon>Platyhelminthes</taxon>
        <taxon>Trematoda</taxon>
        <taxon>Digenea</taxon>
        <taxon>Strigeidida</taxon>
        <taxon>Schistosomatoidea</taxon>
        <taxon>Schistosomatidae</taxon>
        <taxon>Schistosoma</taxon>
    </lineage>
</organism>
<dbReference type="InterPro" id="IPR007110">
    <property type="entry name" value="Ig-like_dom"/>
</dbReference>
<dbReference type="Proteomes" id="UP000277204">
    <property type="component" value="Unassembled WGS sequence"/>
</dbReference>
<protein>
    <submittedName>
        <fullName evidence="1">Uncharacterized protein</fullName>
    </submittedName>
</protein>
<dbReference type="PROSITE" id="PS50835">
    <property type="entry name" value="IG_LIKE"/>
    <property type="match status" value="1"/>
</dbReference>
<accession>A0A183LY56</accession>
<dbReference type="Gene3D" id="2.60.40.10">
    <property type="entry name" value="Immunoglobulins"/>
    <property type="match status" value="1"/>
</dbReference>
<proteinExistence type="predicted"/>
<dbReference type="STRING" id="48269.A0A183LY56"/>
<gene>
    <name evidence="1" type="ORF">SMRZ_LOCUS8731</name>
</gene>
<reference evidence="1 2" key="1">
    <citation type="submission" date="2018-11" db="EMBL/GenBank/DDBJ databases">
        <authorList>
            <consortium name="Pathogen Informatics"/>
        </authorList>
    </citation>
    <scope>NUCLEOTIDE SEQUENCE [LARGE SCALE GENOMIC DNA]</scope>
    <source>
        <strain evidence="1 2">Zambia</strain>
    </source>
</reference>
<evidence type="ECO:0000313" key="1">
    <source>
        <dbReference type="EMBL" id="VDO82970.1"/>
    </source>
</evidence>
<dbReference type="SUPFAM" id="SSF48726">
    <property type="entry name" value="Immunoglobulin"/>
    <property type="match status" value="1"/>
</dbReference>